<gene>
    <name evidence="4" type="ORF">ElyMa_002228100</name>
</gene>
<sequence length="516" mass="56916">MSRVGGFHLLLFAVLLSVCATDETIDLRGPGCDKIGGYTITDENEVMTVENVPNYNALPSRDHCDVTIRAAQARRIQYLISLIKFNECGIEVLIFDSLSLTTVPKHRIKCGSETEVPIKGMTDYNVLRIRVRQTTPQSRHYEFLMRLKNDLGPTLEYLEDEYGYQGESMHISVVVGLVIAGVVVIIALVLLAIYLCVRARQANLKEEAASAHGDSSVFTSGTSQAIFPSRAQPLSKRNGYGSFEDVRSTTSSQEQANGSYANPAYTKGSDEKKSERQASFGRARGKTSFANEAFDNDDGFRRDDFWEEGEATRGSLRKSRFEAFSMGDTPKKKALKSAMKKPTEIEMSKVNTQPVSILKQKTRSRSPNRSYAGSSTDGSTVDANAMIRGYKDSGMDNPNVTKSLGMQRRPRSRSGGRSHHSTSSRGSQRGRRSQSADKKPPKDTGRMYTGAFIDDSSHRRSRARSNSSAGRSRARSDRTSDSIDSASTSTTTTTSRRVSMNPGGRRVHIKGEETDI</sequence>
<dbReference type="Proteomes" id="UP000762676">
    <property type="component" value="Unassembled WGS sequence"/>
</dbReference>
<keyword evidence="2" id="KW-1133">Transmembrane helix</keyword>
<keyword evidence="2" id="KW-0812">Transmembrane</keyword>
<keyword evidence="2" id="KW-0472">Membrane</keyword>
<keyword evidence="3" id="KW-0732">Signal</keyword>
<evidence type="ECO:0000256" key="1">
    <source>
        <dbReference type="SAM" id="MobiDB-lite"/>
    </source>
</evidence>
<evidence type="ECO:0000256" key="3">
    <source>
        <dbReference type="SAM" id="SignalP"/>
    </source>
</evidence>
<name>A0AAV4FUB9_9GAST</name>
<evidence type="ECO:0000256" key="2">
    <source>
        <dbReference type="SAM" id="Phobius"/>
    </source>
</evidence>
<feature type="signal peptide" evidence="3">
    <location>
        <begin position="1"/>
        <end position="21"/>
    </location>
</feature>
<reference evidence="4 5" key="1">
    <citation type="journal article" date="2021" name="Elife">
        <title>Chloroplast acquisition without the gene transfer in kleptoplastic sea slugs, Plakobranchus ocellatus.</title>
        <authorList>
            <person name="Maeda T."/>
            <person name="Takahashi S."/>
            <person name="Yoshida T."/>
            <person name="Shimamura S."/>
            <person name="Takaki Y."/>
            <person name="Nagai Y."/>
            <person name="Toyoda A."/>
            <person name="Suzuki Y."/>
            <person name="Arimoto A."/>
            <person name="Ishii H."/>
            <person name="Satoh N."/>
            <person name="Nishiyama T."/>
            <person name="Hasebe M."/>
            <person name="Maruyama T."/>
            <person name="Minagawa J."/>
            <person name="Obokata J."/>
            <person name="Shigenobu S."/>
        </authorList>
    </citation>
    <scope>NUCLEOTIDE SEQUENCE [LARGE SCALE GENOMIC DNA]</scope>
</reference>
<feature type="transmembrane region" description="Helical" evidence="2">
    <location>
        <begin position="173"/>
        <end position="197"/>
    </location>
</feature>
<evidence type="ECO:0000313" key="5">
    <source>
        <dbReference type="Proteomes" id="UP000762676"/>
    </source>
</evidence>
<feature type="chain" id="PRO_5043774980" description="CUB domain-containing protein" evidence="3">
    <location>
        <begin position="22"/>
        <end position="516"/>
    </location>
</feature>
<feature type="compositionally biased region" description="Low complexity" evidence="1">
    <location>
        <begin position="482"/>
        <end position="499"/>
    </location>
</feature>
<comment type="caution">
    <text evidence="4">The sequence shown here is derived from an EMBL/GenBank/DDBJ whole genome shotgun (WGS) entry which is preliminary data.</text>
</comment>
<feature type="region of interest" description="Disordered" evidence="1">
    <location>
        <begin position="329"/>
        <end position="516"/>
    </location>
</feature>
<dbReference type="AlphaFoldDB" id="A0AAV4FUB9"/>
<accession>A0AAV4FUB9</accession>
<proteinExistence type="predicted"/>
<organism evidence="4 5">
    <name type="scientific">Elysia marginata</name>
    <dbReference type="NCBI Taxonomy" id="1093978"/>
    <lineage>
        <taxon>Eukaryota</taxon>
        <taxon>Metazoa</taxon>
        <taxon>Spiralia</taxon>
        <taxon>Lophotrochozoa</taxon>
        <taxon>Mollusca</taxon>
        <taxon>Gastropoda</taxon>
        <taxon>Heterobranchia</taxon>
        <taxon>Euthyneura</taxon>
        <taxon>Panpulmonata</taxon>
        <taxon>Sacoglossa</taxon>
        <taxon>Placobranchoidea</taxon>
        <taxon>Plakobranchidae</taxon>
        <taxon>Elysia</taxon>
    </lineage>
</organism>
<feature type="compositionally biased region" description="Basic residues" evidence="1">
    <location>
        <begin position="408"/>
        <end position="432"/>
    </location>
</feature>
<feature type="compositionally biased region" description="Polar residues" evidence="1">
    <location>
        <begin position="367"/>
        <end position="382"/>
    </location>
</feature>
<evidence type="ECO:0008006" key="6">
    <source>
        <dbReference type="Google" id="ProtNLM"/>
    </source>
</evidence>
<keyword evidence="5" id="KW-1185">Reference proteome</keyword>
<feature type="compositionally biased region" description="Basic and acidic residues" evidence="1">
    <location>
        <begin position="434"/>
        <end position="445"/>
    </location>
</feature>
<dbReference type="EMBL" id="BMAT01004613">
    <property type="protein sequence ID" value="GFR77032.1"/>
    <property type="molecule type" value="Genomic_DNA"/>
</dbReference>
<feature type="compositionally biased region" description="Polar residues" evidence="1">
    <location>
        <begin position="248"/>
        <end position="260"/>
    </location>
</feature>
<evidence type="ECO:0000313" key="4">
    <source>
        <dbReference type="EMBL" id="GFR77032.1"/>
    </source>
</evidence>
<protein>
    <recommendedName>
        <fullName evidence="6">CUB domain-containing protein</fullName>
    </recommendedName>
</protein>
<feature type="region of interest" description="Disordered" evidence="1">
    <location>
        <begin position="232"/>
        <end position="294"/>
    </location>
</feature>